<dbReference type="RefSeq" id="WP_211301678.1">
    <property type="nucleotide sequence ID" value="NZ_PVEP01000002.1"/>
</dbReference>
<dbReference type="NCBIfam" id="NF005546">
    <property type="entry name" value="PRK07208.1-2"/>
    <property type="match status" value="1"/>
</dbReference>
<feature type="domain" description="Amine oxidase" evidence="1">
    <location>
        <begin position="20"/>
        <end position="387"/>
    </location>
</feature>
<comment type="caution">
    <text evidence="2">The sequence shown here is derived from an EMBL/GenBank/DDBJ whole genome shotgun (WGS) entry which is preliminary data.</text>
</comment>
<evidence type="ECO:0000259" key="1">
    <source>
        <dbReference type="Pfam" id="PF01593"/>
    </source>
</evidence>
<dbReference type="PANTHER" id="PTHR21197:SF0">
    <property type="entry name" value="UDP-GALACTOPYRANOSE MUTASE"/>
    <property type="match status" value="1"/>
</dbReference>
<dbReference type="Gene3D" id="3.50.50.60">
    <property type="entry name" value="FAD/NAD(P)-binding domain"/>
    <property type="match status" value="1"/>
</dbReference>
<dbReference type="NCBIfam" id="NF005545">
    <property type="entry name" value="PRK07208.1-1"/>
    <property type="match status" value="1"/>
</dbReference>
<sequence length="495" mass="57024">MSNMQQDERSPVVVIGGGPAGLTAAYELQKRSSGFKPKVYEGGTMVGGISRTETNNGYRFDIGGHRFFTKVSEVEEMWHEVLQDDFITVPRLSRIYYREKFFDYPLKLFNALWNIGPYESMRILLSYFKWQVRPYRNEESFEEWVINRFGGRLYMHFFRSYTQKVWGINPREIRADWAAQRIKNLSLFKAVWNAISGANDTTSLIEEFQYPRLGPGMMWEKTAELVKEKGGEVHLRSEVVRVNRDGNRVTSVDVKHWNEDGSEPVMERVEGDHFVNTMALRDLIQAMDPPPPPAVVEAANKLKYRDFLIVTLVLDHADPFKDNWIYIHSPAVKVGRIQNFRAWSKEMLPDQNTASIGMEYFCQKGDGLWNMSDEDLRELAGKELEQLGLAKASDVIGAAIIRQPKAYPVYDGEYRAALDVLEEWIVSLDNFQTVGRNGLHRYNNQDHSMLSAMLAARNILGEEHDVWTVNVERSYHEEFEVKKPTPEMKAAIAAE</sequence>
<dbReference type="PRINTS" id="PR00419">
    <property type="entry name" value="ADXRDTASE"/>
</dbReference>
<dbReference type="InterPro" id="IPR036188">
    <property type="entry name" value="FAD/NAD-bd_sf"/>
</dbReference>
<dbReference type="NCBIfam" id="NF005548">
    <property type="entry name" value="PRK07208.1-4"/>
    <property type="match status" value="1"/>
</dbReference>
<dbReference type="SUPFAM" id="SSF51905">
    <property type="entry name" value="FAD/NAD(P)-binding domain"/>
    <property type="match status" value="1"/>
</dbReference>
<organism evidence="2 3">
    <name type="scientific">Albidovulum denitrificans</name>
    <dbReference type="NCBI Taxonomy" id="404881"/>
    <lineage>
        <taxon>Bacteria</taxon>
        <taxon>Pseudomonadati</taxon>
        <taxon>Pseudomonadota</taxon>
        <taxon>Alphaproteobacteria</taxon>
        <taxon>Rhodobacterales</taxon>
        <taxon>Paracoccaceae</taxon>
        <taxon>Albidovulum</taxon>
    </lineage>
</organism>
<dbReference type="AlphaFoldDB" id="A0A2S8S9P7"/>
<proteinExistence type="predicted"/>
<dbReference type="GO" id="GO:0005829">
    <property type="term" value="C:cytosol"/>
    <property type="evidence" value="ECO:0007669"/>
    <property type="project" value="TreeGrafter"/>
</dbReference>
<name>A0A2S8S9P7_9RHOB</name>
<dbReference type="EMBL" id="PVEP01000002">
    <property type="protein sequence ID" value="PQV57479.1"/>
    <property type="molecule type" value="Genomic_DNA"/>
</dbReference>
<gene>
    <name evidence="2" type="ORF">LX70_01283</name>
</gene>
<dbReference type="Proteomes" id="UP000238338">
    <property type="component" value="Unassembled WGS sequence"/>
</dbReference>
<evidence type="ECO:0000313" key="3">
    <source>
        <dbReference type="Proteomes" id="UP000238338"/>
    </source>
</evidence>
<reference evidence="2 3" key="1">
    <citation type="submission" date="2018-02" db="EMBL/GenBank/DDBJ databases">
        <title>Genomic Encyclopedia of Archaeal and Bacterial Type Strains, Phase II (KMG-II): from individual species to whole genera.</title>
        <authorList>
            <person name="Goeker M."/>
        </authorList>
    </citation>
    <scope>NUCLEOTIDE SEQUENCE [LARGE SCALE GENOMIC DNA]</scope>
    <source>
        <strain evidence="2 3">DSM 18921</strain>
    </source>
</reference>
<dbReference type="PANTHER" id="PTHR21197">
    <property type="entry name" value="UDP-GALACTOPYRANOSE MUTASE"/>
    <property type="match status" value="1"/>
</dbReference>
<dbReference type="GO" id="GO:0008767">
    <property type="term" value="F:UDP-galactopyranose mutase activity"/>
    <property type="evidence" value="ECO:0007669"/>
    <property type="project" value="TreeGrafter"/>
</dbReference>
<accession>A0A2S8S9P7</accession>
<dbReference type="Pfam" id="PF01593">
    <property type="entry name" value="Amino_oxidase"/>
    <property type="match status" value="1"/>
</dbReference>
<dbReference type="GO" id="GO:0050660">
    <property type="term" value="F:flavin adenine dinucleotide binding"/>
    <property type="evidence" value="ECO:0007669"/>
    <property type="project" value="TreeGrafter"/>
</dbReference>
<keyword evidence="3" id="KW-1185">Reference proteome</keyword>
<evidence type="ECO:0000313" key="2">
    <source>
        <dbReference type="EMBL" id="PQV57479.1"/>
    </source>
</evidence>
<dbReference type="GO" id="GO:0016491">
    <property type="term" value="F:oxidoreductase activity"/>
    <property type="evidence" value="ECO:0007669"/>
    <property type="project" value="InterPro"/>
</dbReference>
<dbReference type="InterPro" id="IPR002937">
    <property type="entry name" value="Amino_oxidase"/>
</dbReference>
<protein>
    <submittedName>
        <fullName evidence="2">UDP-galactopyranose mutase</fullName>
    </submittedName>
</protein>
<dbReference type="NCBIfam" id="NF005547">
    <property type="entry name" value="PRK07208.1-3"/>
    <property type="match status" value="1"/>
</dbReference>